<evidence type="ECO:0000256" key="3">
    <source>
        <dbReference type="ARBA" id="ARBA00023163"/>
    </source>
</evidence>
<evidence type="ECO:0000259" key="7">
    <source>
        <dbReference type="PROSITE" id="PS50090"/>
    </source>
</evidence>
<feature type="region of interest" description="Disordered" evidence="6">
    <location>
        <begin position="157"/>
        <end position="241"/>
    </location>
</feature>
<dbReference type="CDD" id="cd00167">
    <property type="entry name" value="SANT"/>
    <property type="match status" value="3"/>
</dbReference>
<comment type="caution">
    <text evidence="10">The sequence shown here is derived from an EMBL/GenBank/DDBJ whole genome shotgun (WGS) entry which is preliminary data.</text>
</comment>
<keyword evidence="2" id="KW-0238">DNA-binding</keyword>
<evidence type="ECO:0000256" key="6">
    <source>
        <dbReference type="SAM" id="MobiDB-lite"/>
    </source>
</evidence>
<dbReference type="OrthoDB" id="2143914at2759"/>
<dbReference type="PROSITE" id="PS51294">
    <property type="entry name" value="HTH_MYB"/>
    <property type="match status" value="3"/>
</dbReference>
<evidence type="ECO:0000256" key="1">
    <source>
        <dbReference type="ARBA" id="ARBA00023015"/>
    </source>
</evidence>
<dbReference type="InterPro" id="IPR013087">
    <property type="entry name" value="Znf_C2H2_type"/>
</dbReference>
<feature type="compositionally biased region" description="Polar residues" evidence="6">
    <location>
        <begin position="409"/>
        <end position="421"/>
    </location>
</feature>
<sequence>MAERNISRPWSEEEDRQLREAVGQFGEHDNWKTIALHVPGRTNKACRKRWLHSLQPSVKKSAWTPNEDEQLLTLYKEHGPKWSLIARSIPGRTDDACSKRYRESLDPNLKKDQWTPEEDAKLVEVYGRLGGKWGQVGQELQRSGLGCRNRWRLLERKSKSRVSQHSSPIAFAIQEMPPPAQETSRNPLPPEEQVPTQTPWPPYYPPEAYPTFPIDDEPRIGHQFREPTPEKLDLPDPQVAPFKFSSSSLSAALSDPPRAPPPLPPVSAFNTPELLIHDSLHDSERQPSLSPLSQCNGMPEMNDVLMSLDDCQQTMEQQRTTDVAITQSPYASSSGRFNILGLHAMEYAPYYSASPISFAMDINRPFESPFIENSQWKARNMSYESDVDNSPRSVLDGLTVWNEGHDDQSSTSSTPYNFSTQLSPTASPYPISPVDLPSVDNLATGSLLFAPPDSRGPGLIRRGRKTSRRTKPSIKLAVTTRLSSQLPLSNDPNMRPYACGHPSCWPIGQETSSHCFATSGELLDHTKDDHTEEEPSEKPFRCALPGCGKSWKSINGLQYHLQISAAHFTHALFSRFAQQPATPDQHTSSLSIDGEVDASDPDRKYMCPREGCFKAYRQPSGLRYHIKHGHPTDIPAQLPLVPPALERQIPTKAKKLRAKPVFEVPAPLAS</sequence>
<dbReference type="AlphaFoldDB" id="A0A8S0W151"/>
<dbReference type="GO" id="GO:0008270">
    <property type="term" value="F:zinc ion binding"/>
    <property type="evidence" value="ECO:0007669"/>
    <property type="project" value="UniProtKB-KW"/>
</dbReference>
<feature type="domain" description="HTH myb-type" evidence="9">
    <location>
        <begin position="55"/>
        <end position="109"/>
    </location>
</feature>
<evidence type="ECO:0000256" key="2">
    <source>
        <dbReference type="ARBA" id="ARBA00023125"/>
    </source>
</evidence>
<dbReference type="Proteomes" id="UP000467700">
    <property type="component" value="Unassembled WGS sequence"/>
</dbReference>
<dbReference type="InterPro" id="IPR001005">
    <property type="entry name" value="SANT/Myb"/>
</dbReference>
<feature type="region of interest" description="Disordered" evidence="6">
    <location>
        <begin position="401"/>
        <end position="421"/>
    </location>
</feature>
<feature type="domain" description="Myb-like" evidence="7">
    <location>
        <begin position="55"/>
        <end position="105"/>
    </location>
</feature>
<proteinExistence type="predicted"/>
<dbReference type="GO" id="GO:0000978">
    <property type="term" value="F:RNA polymerase II cis-regulatory region sequence-specific DNA binding"/>
    <property type="evidence" value="ECO:0007669"/>
    <property type="project" value="TreeGrafter"/>
</dbReference>
<accession>A0A8S0W151</accession>
<feature type="domain" description="Myb-like" evidence="7">
    <location>
        <begin position="106"/>
        <end position="155"/>
    </location>
</feature>
<evidence type="ECO:0000256" key="5">
    <source>
        <dbReference type="PROSITE-ProRule" id="PRU00042"/>
    </source>
</evidence>
<dbReference type="Gene3D" id="3.30.160.60">
    <property type="entry name" value="Classic Zinc Finger"/>
    <property type="match status" value="2"/>
</dbReference>
<dbReference type="SMART" id="SM00355">
    <property type="entry name" value="ZnF_C2H2"/>
    <property type="match status" value="3"/>
</dbReference>
<dbReference type="GO" id="GO:0001006">
    <property type="term" value="F:RNA polymerase III type 3 promoter sequence-specific DNA binding"/>
    <property type="evidence" value="ECO:0007669"/>
    <property type="project" value="TreeGrafter"/>
</dbReference>
<dbReference type="EMBL" id="CACVBS010000002">
    <property type="protein sequence ID" value="CAA7258727.1"/>
    <property type="molecule type" value="Genomic_DNA"/>
</dbReference>
<keyword evidence="4" id="KW-0539">Nucleus</keyword>
<dbReference type="PANTHER" id="PTHR46621:SF1">
    <property type="entry name" value="SNRNA-ACTIVATING PROTEIN COMPLEX SUBUNIT 4"/>
    <property type="match status" value="1"/>
</dbReference>
<feature type="region of interest" description="Disordered" evidence="6">
    <location>
        <begin position="579"/>
        <end position="598"/>
    </location>
</feature>
<feature type="compositionally biased region" description="Basic residues" evidence="6">
    <location>
        <begin position="461"/>
        <end position="471"/>
    </location>
</feature>
<evidence type="ECO:0000259" key="8">
    <source>
        <dbReference type="PROSITE" id="PS50157"/>
    </source>
</evidence>
<dbReference type="Pfam" id="PF00249">
    <property type="entry name" value="Myb_DNA-binding"/>
    <property type="match status" value="1"/>
</dbReference>
<feature type="compositionally biased region" description="Pro residues" evidence="6">
    <location>
        <begin position="187"/>
        <end position="208"/>
    </location>
</feature>
<feature type="compositionally biased region" description="Polar residues" evidence="6">
    <location>
        <begin position="579"/>
        <end position="591"/>
    </location>
</feature>
<dbReference type="InterPro" id="IPR009057">
    <property type="entry name" value="Homeodomain-like_sf"/>
</dbReference>
<keyword evidence="5" id="KW-0479">Metal-binding</keyword>
<dbReference type="SUPFAM" id="SSF46689">
    <property type="entry name" value="Homeodomain-like"/>
    <property type="match status" value="2"/>
</dbReference>
<protein>
    <submittedName>
        <fullName evidence="10">Uncharacterized protein</fullName>
    </submittedName>
</protein>
<feature type="domain" description="HTH myb-type" evidence="9">
    <location>
        <begin position="1"/>
        <end position="50"/>
    </location>
</feature>
<dbReference type="PANTHER" id="PTHR46621">
    <property type="entry name" value="SNRNA-ACTIVATING PROTEIN COMPLEX SUBUNIT 4"/>
    <property type="match status" value="1"/>
</dbReference>
<dbReference type="InterPro" id="IPR017930">
    <property type="entry name" value="Myb_dom"/>
</dbReference>
<organism evidence="10 11">
    <name type="scientific">Cyclocybe aegerita</name>
    <name type="common">Black poplar mushroom</name>
    <name type="synonym">Agrocybe aegerita</name>
    <dbReference type="NCBI Taxonomy" id="1973307"/>
    <lineage>
        <taxon>Eukaryota</taxon>
        <taxon>Fungi</taxon>
        <taxon>Dikarya</taxon>
        <taxon>Basidiomycota</taxon>
        <taxon>Agaricomycotina</taxon>
        <taxon>Agaricomycetes</taxon>
        <taxon>Agaricomycetidae</taxon>
        <taxon>Agaricales</taxon>
        <taxon>Agaricineae</taxon>
        <taxon>Bolbitiaceae</taxon>
        <taxon>Cyclocybe</taxon>
    </lineage>
</organism>
<keyword evidence="5" id="KW-0862">Zinc</keyword>
<dbReference type="GO" id="GO:0019185">
    <property type="term" value="C:snRNA-activating protein complex"/>
    <property type="evidence" value="ECO:0007669"/>
    <property type="project" value="TreeGrafter"/>
</dbReference>
<feature type="domain" description="C2H2-type" evidence="8">
    <location>
        <begin position="605"/>
        <end position="635"/>
    </location>
</feature>
<dbReference type="PROSITE" id="PS00028">
    <property type="entry name" value="ZINC_FINGER_C2H2_1"/>
    <property type="match status" value="1"/>
</dbReference>
<feature type="compositionally biased region" description="Basic and acidic residues" evidence="6">
    <location>
        <begin position="216"/>
        <end position="234"/>
    </location>
</feature>
<dbReference type="SMART" id="SM00717">
    <property type="entry name" value="SANT"/>
    <property type="match status" value="3"/>
</dbReference>
<keyword evidence="3" id="KW-0804">Transcription</keyword>
<evidence type="ECO:0000256" key="4">
    <source>
        <dbReference type="ARBA" id="ARBA00023242"/>
    </source>
</evidence>
<dbReference type="GO" id="GO:0042796">
    <property type="term" value="P:snRNA transcription by RNA polymerase III"/>
    <property type="evidence" value="ECO:0007669"/>
    <property type="project" value="TreeGrafter"/>
</dbReference>
<feature type="region of interest" description="Disordered" evidence="6">
    <location>
        <begin position="447"/>
        <end position="471"/>
    </location>
</feature>
<dbReference type="Pfam" id="PF13921">
    <property type="entry name" value="Myb_DNA-bind_6"/>
    <property type="match status" value="1"/>
</dbReference>
<feature type="domain" description="Myb-like" evidence="7">
    <location>
        <begin position="9"/>
        <end position="54"/>
    </location>
</feature>
<dbReference type="InterPro" id="IPR051575">
    <property type="entry name" value="Myb-like_DNA-bd"/>
</dbReference>
<keyword evidence="1" id="KW-0805">Transcription regulation</keyword>
<gene>
    <name evidence="10" type="ORF">AAE3_LOCUS939</name>
</gene>
<dbReference type="PROSITE" id="PS50090">
    <property type="entry name" value="MYB_LIKE"/>
    <property type="match status" value="3"/>
</dbReference>
<keyword evidence="11" id="KW-1185">Reference proteome</keyword>
<evidence type="ECO:0000313" key="11">
    <source>
        <dbReference type="Proteomes" id="UP000467700"/>
    </source>
</evidence>
<name>A0A8S0W151_CYCAE</name>
<dbReference type="GO" id="GO:0042795">
    <property type="term" value="P:snRNA transcription by RNA polymerase II"/>
    <property type="evidence" value="ECO:0007669"/>
    <property type="project" value="TreeGrafter"/>
</dbReference>
<keyword evidence="5" id="KW-0863">Zinc-finger</keyword>
<evidence type="ECO:0000259" key="9">
    <source>
        <dbReference type="PROSITE" id="PS51294"/>
    </source>
</evidence>
<evidence type="ECO:0000313" key="10">
    <source>
        <dbReference type="EMBL" id="CAA7258727.1"/>
    </source>
</evidence>
<dbReference type="Gene3D" id="1.10.10.60">
    <property type="entry name" value="Homeodomain-like"/>
    <property type="match status" value="3"/>
</dbReference>
<reference evidence="10 11" key="1">
    <citation type="submission" date="2020-01" db="EMBL/GenBank/DDBJ databases">
        <authorList>
            <person name="Gupta K D."/>
        </authorList>
    </citation>
    <scope>NUCLEOTIDE SEQUENCE [LARGE SCALE GENOMIC DNA]</scope>
</reference>
<dbReference type="PROSITE" id="PS50157">
    <property type="entry name" value="ZINC_FINGER_C2H2_2"/>
    <property type="match status" value="1"/>
</dbReference>
<feature type="domain" description="HTH myb-type" evidence="9">
    <location>
        <begin position="110"/>
        <end position="159"/>
    </location>
</feature>